<reference evidence="2 3" key="2">
    <citation type="journal article" date="2019" name="G3 (Bethesda)">
        <title>Hybrid Assembly of the Genome of the Entomopathogenic Nematode Steinernema carpocapsae Identifies the X-Chromosome.</title>
        <authorList>
            <person name="Serra L."/>
            <person name="Macchietto M."/>
            <person name="Macias-Munoz A."/>
            <person name="McGill C.J."/>
            <person name="Rodriguez I.M."/>
            <person name="Rodriguez B."/>
            <person name="Murad R."/>
            <person name="Mortazavi A."/>
        </authorList>
    </citation>
    <scope>NUCLEOTIDE SEQUENCE [LARGE SCALE GENOMIC DNA]</scope>
    <source>
        <strain evidence="2 3">ALL</strain>
    </source>
</reference>
<proteinExistence type="predicted"/>
<reference evidence="2 3" key="1">
    <citation type="journal article" date="2015" name="Genome Biol.">
        <title>Comparative genomics of Steinernema reveals deeply conserved gene regulatory networks.</title>
        <authorList>
            <person name="Dillman A.R."/>
            <person name="Macchietto M."/>
            <person name="Porter C.F."/>
            <person name="Rogers A."/>
            <person name="Williams B."/>
            <person name="Antoshechkin I."/>
            <person name="Lee M.M."/>
            <person name="Goodwin Z."/>
            <person name="Lu X."/>
            <person name="Lewis E.E."/>
            <person name="Goodrich-Blair H."/>
            <person name="Stock S.P."/>
            <person name="Adams B.J."/>
            <person name="Sternberg P.W."/>
            <person name="Mortazavi A."/>
        </authorList>
    </citation>
    <scope>NUCLEOTIDE SEQUENCE [LARGE SCALE GENOMIC DNA]</scope>
    <source>
        <strain evidence="2 3">ALL</strain>
    </source>
</reference>
<keyword evidence="3" id="KW-1185">Reference proteome</keyword>
<name>A0A4U5N620_STECR</name>
<comment type="caution">
    <text evidence="2">The sequence shown here is derived from an EMBL/GenBank/DDBJ whole genome shotgun (WGS) entry which is preliminary data.</text>
</comment>
<gene>
    <name evidence="2" type="ORF">L596_018555</name>
</gene>
<organism evidence="2 3">
    <name type="scientific">Steinernema carpocapsae</name>
    <name type="common">Entomopathogenic nematode</name>
    <dbReference type="NCBI Taxonomy" id="34508"/>
    <lineage>
        <taxon>Eukaryota</taxon>
        <taxon>Metazoa</taxon>
        <taxon>Ecdysozoa</taxon>
        <taxon>Nematoda</taxon>
        <taxon>Chromadorea</taxon>
        <taxon>Rhabditida</taxon>
        <taxon>Tylenchina</taxon>
        <taxon>Panagrolaimomorpha</taxon>
        <taxon>Strongyloidoidea</taxon>
        <taxon>Steinernematidae</taxon>
        <taxon>Steinernema</taxon>
    </lineage>
</organism>
<accession>A0A4U5N620</accession>
<sequence>MDTTSKMFQQGAFICDAAERRTGPFPARLESDVAAGATVGNREKAIEEEEKRKGARSDRSEKEERGPHALGGKRIQAIKKHRMEKKDRVCRFRICKDSAPLSPHPTLFPQKPSLRPLRHQNASAYAAFLWANNVLLENVRMINEDNGARGAVEEVPGPERSSGASIIPTRTEVAGRGLFKRASIDYYSITRVCSTSANLEINSASSERRFRRSSPEWR</sequence>
<dbReference type="AlphaFoldDB" id="A0A4U5N620"/>
<dbReference type="EMBL" id="AZBU02000005">
    <property type="protein sequence ID" value="TKR77621.1"/>
    <property type="molecule type" value="Genomic_DNA"/>
</dbReference>
<feature type="compositionally biased region" description="Basic and acidic residues" evidence="1">
    <location>
        <begin position="41"/>
        <end position="67"/>
    </location>
</feature>
<dbReference type="Proteomes" id="UP000298663">
    <property type="component" value="Unassembled WGS sequence"/>
</dbReference>
<evidence type="ECO:0000256" key="1">
    <source>
        <dbReference type="SAM" id="MobiDB-lite"/>
    </source>
</evidence>
<protein>
    <submittedName>
        <fullName evidence="2">Uncharacterized protein</fullName>
    </submittedName>
</protein>
<feature type="region of interest" description="Disordered" evidence="1">
    <location>
        <begin position="26"/>
        <end position="74"/>
    </location>
</feature>
<evidence type="ECO:0000313" key="3">
    <source>
        <dbReference type="Proteomes" id="UP000298663"/>
    </source>
</evidence>
<evidence type="ECO:0000313" key="2">
    <source>
        <dbReference type="EMBL" id="TKR77621.1"/>
    </source>
</evidence>